<reference evidence="2 3" key="1">
    <citation type="submission" date="2015-09" db="EMBL/GenBank/DDBJ databases">
        <title>Genome announcement of multiple Pseudomonas syringae strains.</title>
        <authorList>
            <person name="Thakur S."/>
            <person name="Wang P.W."/>
            <person name="Gong Y."/>
            <person name="Weir B.S."/>
            <person name="Guttman D.S."/>
        </authorList>
    </citation>
    <scope>NUCLEOTIDE SEQUENCE [LARGE SCALE GENOMIC DNA]</scope>
    <source>
        <strain evidence="2 3">ICMP3963</strain>
    </source>
</reference>
<comment type="caution">
    <text evidence="2">The sequence shown here is derived from an EMBL/GenBank/DDBJ whole genome shotgun (WGS) entry which is preliminary data.</text>
</comment>
<evidence type="ECO:0000259" key="1">
    <source>
        <dbReference type="Pfam" id="PF13700"/>
    </source>
</evidence>
<evidence type="ECO:0000313" key="2">
    <source>
        <dbReference type="EMBL" id="KPZ11093.1"/>
    </source>
</evidence>
<organism evidence="2 3">
    <name type="scientific">Pseudomonas syringae pv. viburni</name>
    <dbReference type="NCBI Taxonomy" id="251703"/>
    <lineage>
        <taxon>Bacteria</taxon>
        <taxon>Pseudomonadati</taxon>
        <taxon>Pseudomonadota</taxon>
        <taxon>Gammaproteobacteria</taxon>
        <taxon>Pseudomonadales</taxon>
        <taxon>Pseudomonadaceae</taxon>
        <taxon>Pseudomonas</taxon>
    </lineage>
</organism>
<dbReference type="Proteomes" id="UP000050317">
    <property type="component" value="Unassembled WGS sequence"/>
</dbReference>
<protein>
    <submittedName>
        <fullName evidence="2">Conjugal transfer protein</fullName>
    </submittedName>
</protein>
<dbReference type="Pfam" id="PF13700">
    <property type="entry name" value="DUF4158"/>
    <property type="match status" value="1"/>
</dbReference>
<dbReference type="AlphaFoldDB" id="A0A0Q0GCQ6"/>
<proteinExistence type="predicted"/>
<name>A0A0Q0GCQ6_9PSED</name>
<gene>
    <name evidence="2" type="ORF">ALO40_200159</name>
</gene>
<accession>A0A0Q0GCQ6</accession>
<dbReference type="InterPro" id="IPR025296">
    <property type="entry name" value="DUF4158"/>
</dbReference>
<dbReference type="EMBL" id="LJRR01000375">
    <property type="protein sequence ID" value="KPZ11093.1"/>
    <property type="molecule type" value="Genomic_DNA"/>
</dbReference>
<feature type="domain" description="DUF4158" evidence="1">
    <location>
        <begin position="5"/>
        <end position="171"/>
    </location>
</feature>
<sequence>MPVGFLTQEQREGFGRYVDPPSREELERYFHLSDDDHKALLPLRGEHNRLGYATQLTSVRYLGTFPEDFSAIPDEVLQALSCQLAINDPTCILAYAETRQRQRHSGEIQERYGYRFFADPSVGFRLARWLYALCWTGTDRPSELFNRATTWLLTHKVLLPGVTVLERFIAQLRSRVEERLWLTLSRSVTEEQRQHLQELLVVVEGNRYSRLDQLRSGPVMISGSALIRALRRLDDVRGIGITLPAAAHIPPSRIAALARFANTAKVTAINRLPASRRMATLVAFAFCLEATAHDDALEVLEALLRDLFSNAERADKKARLRSLKDLDRSAATLAAACKVVLDSSIRGCKPEPQKFPSWAGSQ</sequence>
<dbReference type="PATRIC" id="fig|251703.9.peg.2500"/>
<evidence type="ECO:0000313" key="3">
    <source>
        <dbReference type="Proteomes" id="UP000050317"/>
    </source>
</evidence>